<keyword evidence="2" id="KW-1185">Reference proteome</keyword>
<evidence type="ECO:0000313" key="1">
    <source>
        <dbReference type="EMBL" id="SJM65373.1"/>
    </source>
</evidence>
<reference evidence="1 2" key="1">
    <citation type="submission" date="2017-02" db="EMBL/GenBank/DDBJ databases">
        <authorList>
            <person name="Peterson S.W."/>
        </authorList>
    </citation>
    <scope>NUCLEOTIDE SEQUENCE [LARGE SCALE GENOMIC DNA]</scope>
    <source>
        <strain evidence="1 2">LMG 22410</strain>
    </source>
</reference>
<dbReference type="Proteomes" id="UP000195787">
    <property type="component" value="Unassembled WGS sequence"/>
</dbReference>
<proteinExistence type="predicted"/>
<evidence type="ECO:0000313" key="2">
    <source>
        <dbReference type="Proteomes" id="UP000195787"/>
    </source>
</evidence>
<gene>
    <name evidence="1" type="ORF">CZ674_10445</name>
</gene>
<dbReference type="EMBL" id="FUHU01000043">
    <property type="protein sequence ID" value="SJM65373.1"/>
    <property type="molecule type" value="Genomic_DNA"/>
</dbReference>
<dbReference type="AlphaFoldDB" id="A0A1R4GBC9"/>
<name>A0A1R4GBC9_9MICO</name>
<protein>
    <recommendedName>
        <fullName evidence="3">PLD phosphodiesterase domain-containing protein</fullName>
    </recommendedName>
</protein>
<organism evidence="1 2">
    <name type="scientific">Agrococcus casei LMG 22410</name>
    <dbReference type="NCBI Taxonomy" id="1255656"/>
    <lineage>
        <taxon>Bacteria</taxon>
        <taxon>Bacillati</taxon>
        <taxon>Actinomycetota</taxon>
        <taxon>Actinomycetes</taxon>
        <taxon>Micrococcales</taxon>
        <taxon>Microbacteriaceae</taxon>
        <taxon>Agrococcus</taxon>
    </lineage>
</organism>
<evidence type="ECO:0008006" key="3">
    <source>
        <dbReference type="Google" id="ProtNLM"/>
    </source>
</evidence>
<sequence length="292" mass="31517">MIVHDLPRKQSRVLLGSANATGAAFRDNTEVMVELVGPVKQFGVKSTLEALDQLKEEYAPTGGETSTEQEEAEHRLEQMLRAIAASPVHMRLRGEGPCDVSVWSDNESADSPGVTIEWQMLRAANVVAGVIPAREEDAHTFAEVPLEQVTPFILVTAKNGSVTRRTILLARLLGDFERRRTAVLSEHITDRASFLRLLTMMLELAGFGTAAEAAIGDGVFGRFAAASGESAGLMEALAKALGYGTDAIADVERIIEYIASDDQQAAEILPEGFDELWSAVRDAYAMTKRGGA</sequence>
<accession>A0A1R4GBC9</accession>